<dbReference type="PANTHER" id="PTHR43343:SF3">
    <property type="entry name" value="PROTEASE DO-LIKE 8, CHLOROPLASTIC"/>
    <property type="match status" value="1"/>
</dbReference>
<evidence type="ECO:0000256" key="4">
    <source>
        <dbReference type="ARBA" id="ARBA00023026"/>
    </source>
</evidence>
<dbReference type="Pfam" id="PF13365">
    <property type="entry name" value="Trypsin_2"/>
    <property type="match status" value="1"/>
</dbReference>
<dbReference type="HOGENOM" id="CLU_563254_0_0_1"/>
<dbReference type="PANTHER" id="PTHR43343">
    <property type="entry name" value="PEPTIDASE S12"/>
    <property type="match status" value="1"/>
</dbReference>
<dbReference type="InterPro" id="IPR043504">
    <property type="entry name" value="Peptidase_S1_PA_chymotrypsin"/>
</dbReference>
<keyword evidence="2" id="KW-0645">Protease</keyword>
<evidence type="ECO:0000313" key="7">
    <source>
        <dbReference type="EMBL" id="EED89172.1"/>
    </source>
</evidence>
<dbReference type="EMBL" id="CM000648">
    <property type="protein sequence ID" value="EED89172.1"/>
    <property type="molecule type" value="Genomic_DNA"/>
</dbReference>
<proteinExistence type="inferred from homology"/>
<dbReference type="Gene3D" id="2.40.10.10">
    <property type="entry name" value="Trypsin-like serine proteases"/>
    <property type="match status" value="2"/>
</dbReference>
<evidence type="ECO:0000256" key="2">
    <source>
        <dbReference type="ARBA" id="ARBA00022670"/>
    </source>
</evidence>
<accession>B8CBQ7</accession>
<dbReference type="KEGG" id="tps:THAPSDRAFT_9577"/>
<dbReference type="Pfam" id="PF02617">
    <property type="entry name" value="ClpS"/>
    <property type="match status" value="1"/>
</dbReference>
<reference evidence="7 8" key="2">
    <citation type="journal article" date="2008" name="Nature">
        <title>The Phaeodactylum genome reveals the evolutionary history of diatom genomes.</title>
        <authorList>
            <person name="Bowler C."/>
            <person name="Allen A.E."/>
            <person name="Badger J.H."/>
            <person name="Grimwood J."/>
            <person name="Jabbari K."/>
            <person name="Kuo A."/>
            <person name="Maheswari U."/>
            <person name="Martens C."/>
            <person name="Maumus F."/>
            <person name="Otillar R.P."/>
            <person name="Rayko E."/>
            <person name="Salamov A."/>
            <person name="Vandepoele K."/>
            <person name="Beszteri B."/>
            <person name="Gruber A."/>
            <person name="Heijde M."/>
            <person name="Katinka M."/>
            <person name="Mock T."/>
            <person name="Valentin K."/>
            <person name="Verret F."/>
            <person name="Berges J.A."/>
            <person name="Brownlee C."/>
            <person name="Cadoret J.P."/>
            <person name="Chiovitti A."/>
            <person name="Choi C.J."/>
            <person name="Coesel S."/>
            <person name="De Martino A."/>
            <person name="Detter J.C."/>
            <person name="Durkin C."/>
            <person name="Falciatore A."/>
            <person name="Fournet J."/>
            <person name="Haruta M."/>
            <person name="Huysman M.J."/>
            <person name="Jenkins B.D."/>
            <person name="Jiroutova K."/>
            <person name="Jorgensen R.E."/>
            <person name="Joubert Y."/>
            <person name="Kaplan A."/>
            <person name="Kroger N."/>
            <person name="Kroth P.G."/>
            <person name="La Roche J."/>
            <person name="Lindquist E."/>
            <person name="Lommer M."/>
            <person name="Martin-Jezequel V."/>
            <person name="Lopez P.J."/>
            <person name="Lucas S."/>
            <person name="Mangogna M."/>
            <person name="McGinnis K."/>
            <person name="Medlin L.K."/>
            <person name="Montsant A."/>
            <person name="Oudot-Le Secq M.P."/>
            <person name="Napoli C."/>
            <person name="Obornik M."/>
            <person name="Parker M.S."/>
            <person name="Petit J.L."/>
            <person name="Porcel B.M."/>
            <person name="Poulsen N."/>
            <person name="Robison M."/>
            <person name="Rychlewski L."/>
            <person name="Rynearson T.A."/>
            <person name="Schmutz J."/>
            <person name="Shapiro H."/>
            <person name="Siaut M."/>
            <person name="Stanley M."/>
            <person name="Sussman M.R."/>
            <person name="Taylor A.R."/>
            <person name="Vardi A."/>
            <person name="von Dassow P."/>
            <person name="Vyverman W."/>
            <person name="Willis A."/>
            <person name="Wyrwicz L.S."/>
            <person name="Rokhsar D.S."/>
            <person name="Weissenbach J."/>
            <person name="Armbrust E.V."/>
            <person name="Green B.R."/>
            <person name="Van de Peer Y."/>
            <person name="Grigoriev I.V."/>
        </authorList>
    </citation>
    <scope>NUCLEOTIDE SEQUENCE [LARGE SCALE GENOMIC DNA]</scope>
    <source>
        <strain evidence="7 8">CCMP1335</strain>
    </source>
</reference>
<dbReference type="SUPFAM" id="SSF50494">
    <property type="entry name" value="Trypsin-like serine proteases"/>
    <property type="match status" value="1"/>
</dbReference>
<name>B8CBQ7_THAPS</name>
<dbReference type="Gene3D" id="3.30.1390.10">
    <property type="match status" value="1"/>
</dbReference>
<dbReference type="AlphaFoldDB" id="B8CBQ7"/>
<keyword evidence="8" id="KW-1185">Reference proteome</keyword>
<dbReference type="InParanoid" id="B8CBQ7"/>
<keyword evidence="4" id="KW-0843">Virulence</keyword>
<evidence type="ECO:0000256" key="1">
    <source>
        <dbReference type="ARBA" id="ARBA00010541"/>
    </source>
</evidence>
<dbReference type="InterPro" id="IPR014719">
    <property type="entry name" value="Ribosomal_bL12_C/ClpS-like"/>
</dbReference>
<dbReference type="GO" id="GO:0030163">
    <property type="term" value="P:protein catabolic process"/>
    <property type="evidence" value="ECO:0007669"/>
    <property type="project" value="InterPro"/>
</dbReference>
<dbReference type="OMA" id="IDERTRY"/>
<dbReference type="InterPro" id="IPR009003">
    <property type="entry name" value="Peptidase_S1_PA"/>
</dbReference>
<feature type="domain" description="Adaptor protein ClpS core" evidence="6">
    <location>
        <begin position="408"/>
        <end position="472"/>
    </location>
</feature>
<feature type="chain" id="PRO_5002869271" description="Adaptor protein ClpS core domain-containing protein" evidence="5">
    <location>
        <begin position="18"/>
        <end position="485"/>
    </location>
</feature>
<dbReference type="eggNOG" id="ENOG502T1VQ">
    <property type="taxonomic scope" value="Eukaryota"/>
</dbReference>
<protein>
    <recommendedName>
        <fullName evidence="6">Adaptor protein ClpS core domain-containing protein</fullName>
    </recommendedName>
</protein>
<evidence type="ECO:0000313" key="8">
    <source>
        <dbReference type="Proteomes" id="UP000001449"/>
    </source>
</evidence>
<feature type="signal peptide" evidence="5">
    <location>
        <begin position="1"/>
        <end position="17"/>
    </location>
</feature>
<dbReference type="GeneID" id="7447868"/>
<dbReference type="GO" id="GO:0008233">
    <property type="term" value="F:peptidase activity"/>
    <property type="evidence" value="ECO:0007669"/>
    <property type="project" value="UniProtKB-KW"/>
</dbReference>
<gene>
    <name evidence="7" type="ORF">THAPSDRAFT_9577</name>
</gene>
<dbReference type="Proteomes" id="UP000001449">
    <property type="component" value="Chromosome 13"/>
</dbReference>
<keyword evidence="3" id="KW-0378">Hydrolase</keyword>
<sequence length="485" mass="51642">MQNLLLLLLTLVSVVSWTSVNHAGGSKGHAVVAFVSPTLQPQSHRVPSPISSQTSTVYNAHRHHISSSSLYPRRRTISFTSQSSQSYISSRVDLSASSDANHLPTQTSAHQVAQSSLPSVALVLPVGVRNITARGSGFVVNFPLNGESSTTDNTHDIDDGRMSDDSTKQVLAREDATTLVYLLTAAHVAAPGYRIEVVFSSSDAEGIGEEGSFSGTTSIPASVVGRNDKSDLALLRVDLSDYIMNTAFFSSTTDAFDPPPPLKLSNKRAKVGTQAYSIGYPSGGVVGAAMTSGIVCGNARGLVTGRVAVGDTGKNETGGTTNDTTSIDERTRYIVTDAAMAGGMSGGPLVDSNGVVLGVNALINMELRALGNYAVDASECLEFLLRMSKRLGGSNDKQSDGSSVTACTYRIVLYNDRFNKRERVEGVLKEVASLNITEANKIMMEAHTLGRGVVREISDEEDAKSLCEELRREDLLVELEVVMMK</sequence>
<dbReference type="RefSeq" id="XP_002293436.1">
    <property type="nucleotide sequence ID" value="XM_002293400.1"/>
</dbReference>
<evidence type="ECO:0000256" key="3">
    <source>
        <dbReference type="ARBA" id="ARBA00022801"/>
    </source>
</evidence>
<dbReference type="InterPro" id="IPR051201">
    <property type="entry name" value="Chloro_Bact_Ser_Proteases"/>
</dbReference>
<evidence type="ECO:0000256" key="5">
    <source>
        <dbReference type="SAM" id="SignalP"/>
    </source>
</evidence>
<dbReference type="SUPFAM" id="SSF54736">
    <property type="entry name" value="ClpS-like"/>
    <property type="match status" value="1"/>
</dbReference>
<dbReference type="InterPro" id="IPR003769">
    <property type="entry name" value="ClpS_core"/>
</dbReference>
<reference evidence="7 8" key="1">
    <citation type="journal article" date="2004" name="Science">
        <title>The genome of the diatom Thalassiosira pseudonana: ecology, evolution, and metabolism.</title>
        <authorList>
            <person name="Armbrust E.V."/>
            <person name="Berges J.A."/>
            <person name="Bowler C."/>
            <person name="Green B.R."/>
            <person name="Martinez D."/>
            <person name="Putnam N.H."/>
            <person name="Zhou S."/>
            <person name="Allen A.E."/>
            <person name="Apt K.E."/>
            <person name="Bechner M."/>
            <person name="Brzezinski M.A."/>
            <person name="Chaal B.K."/>
            <person name="Chiovitti A."/>
            <person name="Davis A.K."/>
            <person name="Demarest M.S."/>
            <person name="Detter J.C."/>
            <person name="Glavina T."/>
            <person name="Goodstein D."/>
            <person name="Hadi M.Z."/>
            <person name="Hellsten U."/>
            <person name="Hildebrand M."/>
            <person name="Jenkins B.D."/>
            <person name="Jurka J."/>
            <person name="Kapitonov V.V."/>
            <person name="Kroger N."/>
            <person name="Lau W.W."/>
            <person name="Lane T.W."/>
            <person name="Larimer F.W."/>
            <person name="Lippmeier J.C."/>
            <person name="Lucas S."/>
            <person name="Medina M."/>
            <person name="Montsant A."/>
            <person name="Obornik M."/>
            <person name="Parker M.S."/>
            <person name="Palenik B."/>
            <person name="Pazour G.J."/>
            <person name="Richardson P.M."/>
            <person name="Rynearson T.A."/>
            <person name="Saito M.A."/>
            <person name="Schwartz D.C."/>
            <person name="Thamatrakoln K."/>
            <person name="Valentin K."/>
            <person name="Vardi A."/>
            <person name="Wilkerson F.P."/>
            <person name="Rokhsar D.S."/>
        </authorList>
    </citation>
    <scope>NUCLEOTIDE SEQUENCE [LARGE SCALE GENOMIC DNA]</scope>
    <source>
        <strain evidence="7 8">CCMP1335</strain>
    </source>
</reference>
<evidence type="ECO:0000259" key="6">
    <source>
        <dbReference type="Pfam" id="PF02617"/>
    </source>
</evidence>
<keyword evidence="5" id="KW-0732">Signal</keyword>
<organism evidence="7 8">
    <name type="scientific">Thalassiosira pseudonana</name>
    <name type="common">Marine diatom</name>
    <name type="synonym">Cyclotella nana</name>
    <dbReference type="NCBI Taxonomy" id="35128"/>
    <lineage>
        <taxon>Eukaryota</taxon>
        <taxon>Sar</taxon>
        <taxon>Stramenopiles</taxon>
        <taxon>Ochrophyta</taxon>
        <taxon>Bacillariophyta</taxon>
        <taxon>Coscinodiscophyceae</taxon>
        <taxon>Thalassiosirophycidae</taxon>
        <taxon>Thalassiosirales</taxon>
        <taxon>Thalassiosiraceae</taxon>
        <taxon>Thalassiosira</taxon>
    </lineage>
</organism>
<dbReference type="PaxDb" id="35128-Thaps9577"/>
<comment type="similarity">
    <text evidence="1">Belongs to the peptidase S1C family.</text>
</comment>
<dbReference type="MEROPS" id="S01.234"/>
<dbReference type="GO" id="GO:0006508">
    <property type="term" value="P:proteolysis"/>
    <property type="evidence" value="ECO:0007669"/>
    <property type="project" value="UniProtKB-KW"/>
</dbReference>